<reference evidence="2 3" key="1">
    <citation type="submission" date="2024-12" db="EMBL/GenBank/DDBJ databases">
        <title>The unique morphological basis and parallel evolutionary history of personate flowers in Penstemon.</title>
        <authorList>
            <person name="Depatie T.H."/>
            <person name="Wessinger C.A."/>
        </authorList>
    </citation>
    <scope>NUCLEOTIDE SEQUENCE [LARGE SCALE GENOMIC DNA]</scope>
    <source>
        <strain evidence="2">WTNN_2</strain>
        <tissue evidence="2">Leaf</tissue>
    </source>
</reference>
<accession>A0ABD3TR05</accession>
<proteinExistence type="predicted"/>
<keyword evidence="3" id="KW-1185">Reference proteome</keyword>
<dbReference type="PANTHER" id="PTHR33499">
    <property type="entry name" value="OS12G0282400 PROTEIN-RELATED"/>
    <property type="match status" value="1"/>
</dbReference>
<protein>
    <submittedName>
        <fullName evidence="2">Uncharacterized protein</fullName>
    </submittedName>
</protein>
<gene>
    <name evidence="2" type="ORF">ACJIZ3_023632</name>
</gene>
<dbReference type="PANTHER" id="PTHR33499:SF11">
    <property type="entry name" value="NO APICAL MERISTEM-ASSOCIATED C-TERMINAL DOMAIN-CONTAINING PROTEIN"/>
    <property type="match status" value="1"/>
</dbReference>
<comment type="caution">
    <text evidence="2">The sequence shown here is derived from an EMBL/GenBank/DDBJ whole genome shotgun (WGS) entry which is preliminary data.</text>
</comment>
<dbReference type="EMBL" id="JBJXBP010000003">
    <property type="protein sequence ID" value="KAL3839041.1"/>
    <property type="molecule type" value="Genomic_DNA"/>
</dbReference>
<evidence type="ECO:0000256" key="1">
    <source>
        <dbReference type="SAM" id="MobiDB-lite"/>
    </source>
</evidence>
<name>A0ABD3TR05_9LAMI</name>
<feature type="region of interest" description="Disordered" evidence="1">
    <location>
        <begin position="359"/>
        <end position="381"/>
    </location>
</feature>
<sequence>MNKILDRKKELSSAQAVANRSSDFKRKMMLSSALSAANSMVEERDNYLPQNSVLSKNKRVVFPSRKPFTNSNISSLSTRQSAMHDFGDEDARNESRVENMSSNSDEHTNSDAREFAEETIDTSDALGGPVNVKGKRGLTIGLNTEKYTRKYGVKPTIIIPEGINKPVGLHASKHASLIGALIKREAPMQVEGWSKIPNETKEELFKKLTNKLNYEVDKPHVVECIRRSFAKQYSCFRSNAHKYYKTIKAEGGVVLAKQRIYDKLGDRKEDWLWLCEFWETEEFQNLDDIDMYEVEYHNEKNGWADEEVENNSVKMKELREQQNALPEDATRMTTEQICISVLGESSAYVKSKGLKRKKLVGENTSHSESANHQARLEEELSNAKAELDAQKNTMTTLLHFLEKMTGQSVSDILNQQDW</sequence>
<feature type="compositionally biased region" description="Polar residues" evidence="1">
    <location>
        <begin position="362"/>
        <end position="372"/>
    </location>
</feature>
<feature type="region of interest" description="Disordered" evidence="1">
    <location>
        <begin position="90"/>
        <end position="111"/>
    </location>
</feature>
<organism evidence="2 3">
    <name type="scientific">Penstemon smallii</name>
    <dbReference type="NCBI Taxonomy" id="265156"/>
    <lineage>
        <taxon>Eukaryota</taxon>
        <taxon>Viridiplantae</taxon>
        <taxon>Streptophyta</taxon>
        <taxon>Embryophyta</taxon>
        <taxon>Tracheophyta</taxon>
        <taxon>Spermatophyta</taxon>
        <taxon>Magnoliopsida</taxon>
        <taxon>eudicotyledons</taxon>
        <taxon>Gunneridae</taxon>
        <taxon>Pentapetalae</taxon>
        <taxon>asterids</taxon>
        <taxon>lamiids</taxon>
        <taxon>Lamiales</taxon>
        <taxon>Plantaginaceae</taxon>
        <taxon>Cheloneae</taxon>
        <taxon>Penstemon</taxon>
    </lineage>
</organism>
<evidence type="ECO:0000313" key="2">
    <source>
        <dbReference type="EMBL" id="KAL3839041.1"/>
    </source>
</evidence>
<dbReference type="AlphaFoldDB" id="A0ABD3TR05"/>
<evidence type="ECO:0000313" key="3">
    <source>
        <dbReference type="Proteomes" id="UP001634393"/>
    </source>
</evidence>
<dbReference type="Proteomes" id="UP001634393">
    <property type="component" value="Unassembled WGS sequence"/>
</dbReference>